<reference evidence="1" key="1">
    <citation type="submission" date="2019-08" db="EMBL/GenBank/DDBJ databases">
        <authorList>
            <person name="Kucharzyk K."/>
            <person name="Murdoch R.W."/>
            <person name="Higgins S."/>
            <person name="Loffler F."/>
        </authorList>
    </citation>
    <scope>NUCLEOTIDE SEQUENCE</scope>
</reference>
<evidence type="ECO:0000313" key="1">
    <source>
        <dbReference type="EMBL" id="MPM38522.1"/>
    </source>
</evidence>
<proteinExistence type="predicted"/>
<dbReference type="EMBL" id="VSSQ01008315">
    <property type="protein sequence ID" value="MPM38522.1"/>
    <property type="molecule type" value="Genomic_DNA"/>
</dbReference>
<name>A0A644ZCA5_9ZZZZ</name>
<dbReference type="AlphaFoldDB" id="A0A644ZCA5"/>
<accession>A0A644ZCA5</accession>
<comment type="caution">
    <text evidence="1">The sequence shown here is derived from an EMBL/GenBank/DDBJ whole genome shotgun (WGS) entry which is preliminary data.</text>
</comment>
<gene>
    <name evidence="1" type="ORF">SDC9_85151</name>
</gene>
<organism evidence="1">
    <name type="scientific">bioreactor metagenome</name>
    <dbReference type="NCBI Taxonomy" id="1076179"/>
    <lineage>
        <taxon>unclassified sequences</taxon>
        <taxon>metagenomes</taxon>
        <taxon>ecological metagenomes</taxon>
    </lineage>
</organism>
<sequence>MGHCGNHGLACPKDVRLPLPLLFKSAPHGIEAFGKVRKLMIPFLSDGDIEVTALHRLDLST</sequence>
<protein>
    <submittedName>
        <fullName evidence="1">Uncharacterized protein</fullName>
    </submittedName>
</protein>